<accession>A0ABU9C8Y8</accession>
<name>A0ABU9C8Y8_9BURK</name>
<dbReference type="PANTHER" id="PTHR11561">
    <property type="entry name" value="PHOSPHOENOLPYRUVATE CARBOXYKINASE"/>
    <property type="match status" value="1"/>
</dbReference>
<dbReference type="GO" id="GO:0004613">
    <property type="term" value="F:phosphoenolpyruvate carboxykinase (GTP) activity"/>
    <property type="evidence" value="ECO:0007669"/>
    <property type="project" value="UniProtKB-EC"/>
</dbReference>
<evidence type="ECO:0000256" key="7">
    <source>
        <dbReference type="ARBA" id="ARBA00023211"/>
    </source>
</evidence>
<feature type="binding site" evidence="9">
    <location>
        <begin position="402"/>
        <end position="404"/>
    </location>
    <ligand>
        <name>substrate</name>
    </ligand>
</feature>
<dbReference type="SUPFAM" id="SSF53795">
    <property type="entry name" value="PEP carboxykinase-like"/>
    <property type="match status" value="1"/>
</dbReference>
<dbReference type="HAMAP" id="MF_00452">
    <property type="entry name" value="PEPCK_GTP"/>
    <property type="match status" value="1"/>
</dbReference>
<feature type="binding site" evidence="9">
    <location>
        <position position="240"/>
    </location>
    <ligand>
        <name>Mn(2+)</name>
        <dbReference type="ChEBI" id="CHEBI:29035"/>
    </ligand>
</feature>
<dbReference type="InterPro" id="IPR008210">
    <property type="entry name" value="PEP_carboxykinase_N"/>
</dbReference>
<comment type="subunit">
    <text evidence="9">Monomer.</text>
</comment>
<dbReference type="SUPFAM" id="SSF68923">
    <property type="entry name" value="PEP carboxykinase N-terminal domain"/>
    <property type="match status" value="1"/>
</dbReference>
<keyword evidence="7 9" id="KW-0464">Manganese</keyword>
<evidence type="ECO:0000256" key="3">
    <source>
        <dbReference type="ARBA" id="ARBA00022723"/>
    </source>
</evidence>
<comment type="function">
    <text evidence="9">Catalyzes the conversion of oxaloacetate (OAA) to phosphoenolpyruvate (PEP), the rate-limiting step in the metabolic pathway that produces glucose from lactate and other precursors derived from the citric acid cycle.</text>
</comment>
<evidence type="ECO:0000256" key="5">
    <source>
        <dbReference type="ARBA" id="ARBA00022793"/>
    </source>
</evidence>
<keyword evidence="3 9" id="KW-0479">Metal-binding</keyword>
<feature type="binding site" evidence="9">
    <location>
        <position position="435"/>
    </location>
    <ligand>
        <name>GTP</name>
        <dbReference type="ChEBI" id="CHEBI:37565"/>
    </ligand>
</feature>
<protein>
    <recommendedName>
        <fullName evidence="9">Phosphoenolpyruvate carboxykinase [GTP]</fullName>
        <shortName evidence="9">PEP carboxykinase</shortName>
        <shortName evidence="9">PEPCK</shortName>
        <ecNumber evidence="9">4.1.1.32</ecNumber>
    </recommendedName>
    <alternativeName>
        <fullName evidence="9">GTP-dependent phosphoenolpyruvate carboxykinase</fullName>
        <shortName evidence="9">GTP-PEPCK</shortName>
    </alternativeName>
</protein>
<dbReference type="PANTHER" id="PTHR11561:SF0">
    <property type="entry name" value="PHOSPHOENOLPYRUVATE CARBOXYKINASE [GTP]-RELATED"/>
    <property type="match status" value="1"/>
</dbReference>
<feature type="binding site" evidence="9">
    <location>
        <begin position="231"/>
        <end position="233"/>
    </location>
    <ligand>
        <name>substrate</name>
    </ligand>
</feature>
<dbReference type="Pfam" id="PF00821">
    <property type="entry name" value="PEPCK_GTP"/>
    <property type="match status" value="1"/>
</dbReference>
<dbReference type="PROSITE" id="PS00505">
    <property type="entry name" value="PEPCK_GTP"/>
    <property type="match status" value="1"/>
</dbReference>
<organism evidence="12 13">
    <name type="scientific">Ideonella margarita</name>
    <dbReference type="NCBI Taxonomy" id="2984191"/>
    <lineage>
        <taxon>Bacteria</taxon>
        <taxon>Pseudomonadati</taxon>
        <taxon>Pseudomonadota</taxon>
        <taxon>Betaproteobacteria</taxon>
        <taxon>Burkholderiales</taxon>
        <taxon>Sphaerotilaceae</taxon>
        <taxon>Ideonella</taxon>
    </lineage>
</organism>
<dbReference type="Gene3D" id="2.170.8.10">
    <property type="entry name" value="Phosphoenolpyruvate Carboxykinase, domain 2"/>
    <property type="match status" value="1"/>
</dbReference>
<keyword evidence="8 9" id="KW-0456">Lyase</keyword>
<comment type="catalytic activity">
    <reaction evidence="9">
        <text>oxaloacetate + GTP = phosphoenolpyruvate + GDP + CO2</text>
        <dbReference type="Rhea" id="RHEA:10388"/>
        <dbReference type="ChEBI" id="CHEBI:16452"/>
        <dbReference type="ChEBI" id="CHEBI:16526"/>
        <dbReference type="ChEBI" id="CHEBI:37565"/>
        <dbReference type="ChEBI" id="CHEBI:58189"/>
        <dbReference type="ChEBI" id="CHEBI:58702"/>
        <dbReference type="EC" id="4.1.1.32"/>
    </reaction>
</comment>
<feature type="binding site" evidence="9">
    <location>
        <position position="260"/>
    </location>
    <ligand>
        <name>Mn(2+)</name>
        <dbReference type="ChEBI" id="CHEBI:29035"/>
    </ligand>
</feature>
<dbReference type="Gene3D" id="3.40.449.10">
    <property type="entry name" value="Phosphoenolpyruvate Carboxykinase, domain 1"/>
    <property type="match status" value="1"/>
</dbReference>
<keyword evidence="9" id="KW-0963">Cytoplasm</keyword>
<dbReference type="CDD" id="cd00819">
    <property type="entry name" value="PEPCK_GTP"/>
    <property type="match status" value="1"/>
</dbReference>
<comment type="pathway">
    <text evidence="9">Carbohydrate biosynthesis; gluconeogenesis.</text>
</comment>
<dbReference type="InterPro" id="IPR008209">
    <property type="entry name" value="PEP_carboxykinase_GTP"/>
</dbReference>
<keyword evidence="4 9" id="KW-0547">Nucleotide-binding</keyword>
<keyword evidence="2 9" id="KW-0312">Gluconeogenesis</keyword>
<evidence type="ECO:0000259" key="11">
    <source>
        <dbReference type="Pfam" id="PF17297"/>
    </source>
</evidence>
<reference evidence="12 13" key="1">
    <citation type="submission" date="2024-04" db="EMBL/GenBank/DDBJ databases">
        <title>Novel species of the genus Ideonella isolated from streams.</title>
        <authorList>
            <person name="Lu H."/>
        </authorList>
    </citation>
    <scope>NUCLEOTIDE SEQUENCE [LARGE SCALE GENOMIC DNA]</scope>
    <source>
        <strain evidence="12 13">LYT19W</strain>
    </source>
</reference>
<feature type="active site" evidence="9">
    <location>
        <position position="284"/>
    </location>
</feature>
<evidence type="ECO:0000256" key="6">
    <source>
        <dbReference type="ARBA" id="ARBA00023134"/>
    </source>
</evidence>
<feature type="domain" description="Phosphoenolpyruvate carboxykinase GTP-utilising N-terminal" evidence="11">
    <location>
        <begin position="24"/>
        <end position="252"/>
    </location>
</feature>
<comment type="similarity">
    <text evidence="1 9">Belongs to the phosphoenolpyruvate carboxykinase [GTP] family.</text>
</comment>
<keyword evidence="13" id="KW-1185">Reference proteome</keyword>
<dbReference type="InterPro" id="IPR018091">
    <property type="entry name" value="PEP_carboxykin_GTP_CS"/>
</dbReference>
<dbReference type="Pfam" id="PF17297">
    <property type="entry name" value="PEPCK_N"/>
    <property type="match status" value="1"/>
</dbReference>
<gene>
    <name evidence="9" type="primary">pckG</name>
    <name evidence="12" type="ORF">AACH00_18465</name>
</gene>
<feature type="binding site" evidence="9">
    <location>
        <position position="84"/>
    </location>
    <ligand>
        <name>substrate</name>
    </ligand>
</feature>
<feature type="binding site" evidence="9">
    <location>
        <position position="309"/>
    </location>
    <ligand>
        <name>Mn(2+)</name>
        <dbReference type="ChEBI" id="CHEBI:29035"/>
    </ligand>
</feature>
<feature type="binding site" evidence="9">
    <location>
        <begin position="283"/>
        <end position="288"/>
    </location>
    <ligand>
        <name>GTP</name>
        <dbReference type="ChEBI" id="CHEBI:37565"/>
    </ligand>
</feature>
<comment type="cofactor">
    <cofactor evidence="9">
        <name>Mn(2+)</name>
        <dbReference type="ChEBI" id="CHEBI:29035"/>
    </cofactor>
    <text evidence="9">Binds 1 Mn(2+) ion per subunit.</text>
</comment>
<evidence type="ECO:0000313" key="13">
    <source>
        <dbReference type="Proteomes" id="UP001379945"/>
    </source>
</evidence>
<keyword evidence="6 9" id="KW-0342">GTP-binding</keyword>
<feature type="binding site" evidence="9">
    <location>
        <position position="282"/>
    </location>
    <ligand>
        <name>substrate</name>
    </ligand>
</feature>
<dbReference type="Proteomes" id="UP001379945">
    <property type="component" value="Unassembled WGS sequence"/>
</dbReference>
<evidence type="ECO:0000259" key="10">
    <source>
        <dbReference type="Pfam" id="PF00821"/>
    </source>
</evidence>
<feature type="binding site" evidence="9">
    <location>
        <begin position="532"/>
        <end position="535"/>
    </location>
    <ligand>
        <name>GTP</name>
        <dbReference type="ChEBI" id="CHEBI:37565"/>
    </ligand>
</feature>
<feature type="domain" description="Phosphoenolpyruvate carboxykinase C-terminal P-loop" evidence="10">
    <location>
        <begin position="256"/>
        <end position="619"/>
    </location>
</feature>
<dbReference type="EC" id="4.1.1.32" evidence="9"/>
<sequence length="624" mass="67920">MNRPVMEGLRLNVPAYVKHTRLVEWVGQIAALTEARDVYWCDGTQAEYDRLCQQLVDAGTFKKLNPAKRPGSYLACSSPSDVARVEDRTYICSANKEDAGPTNNWMAPAEMRALLQTGQADGTPALFKGSMKGRTLYVVPFSMGPLGSPIAHIGVELSDSPYVAVNMRIMTRMGKAVLELLGIDGEFVPCVHTVGAPLAEGQADVAWPCNTTKYIVHYPETREIWSYGSGYGGNALLGKKCFALRIASTMGRDQGWLAEHMLILGVTSPEGKKHHVAAAFPSACGKTNFAMLIPPAAMGNWKVTTIGDDIAWIKPGADGRLYAINPEAGYFGVAPGTNFDTNPNCMASLNKDVIFTNVALTDDGDVWWEGMSEAPAHCIDWQGKDWTPEIAKQTGAKAAHPNARFTVAATNNPALDPAWDDAAGVPIDAFIFGGRRSTTVPLVTEARNWVEGVYMAATMGSETTAAAAGQQGVVRRDPFAMLPFMGYNMSDYFQHWLDLGAKLAASGAKLPKIYCVNWFRKGADGKFVWPGYGDNARVMKWMLERVDGGTTGTDNVFGVSPRYEDLTWDGLNFSHDQFKSVIDVDHAAWTQELKLHDELFTQLSYHLPQALLDTKAALAAKLAG</sequence>
<evidence type="ECO:0000256" key="4">
    <source>
        <dbReference type="ARBA" id="ARBA00022741"/>
    </source>
</evidence>
<evidence type="ECO:0000256" key="1">
    <source>
        <dbReference type="ARBA" id="ARBA00005796"/>
    </source>
</evidence>
<feature type="binding site" evidence="9">
    <location>
        <position position="404"/>
    </location>
    <ligand>
        <name>GTP</name>
        <dbReference type="ChEBI" id="CHEBI:37565"/>
    </ligand>
</feature>
<dbReference type="PIRSF" id="PIRSF001348">
    <property type="entry name" value="PEP_carboxykinase_GTP"/>
    <property type="match status" value="1"/>
</dbReference>
<comment type="caution">
    <text evidence="12">The sequence shown here is derived from an EMBL/GenBank/DDBJ whole genome shotgun (WGS) entry which is preliminary data.</text>
</comment>
<keyword evidence="5 9" id="KW-0210">Decarboxylase</keyword>
<dbReference type="EMBL" id="JBBUTI010000016">
    <property type="protein sequence ID" value="MEK8048343.1"/>
    <property type="molecule type" value="Genomic_DNA"/>
</dbReference>
<evidence type="ECO:0000256" key="2">
    <source>
        <dbReference type="ARBA" id="ARBA00022432"/>
    </source>
</evidence>
<evidence type="ECO:0000313" key="12">
    <source>
        <dbReference type="EMBL" id="MEK8048343.1"/>
    </source>
</evidence>
<dbReference type="InterPro" id="IPR035078">
    <property type="entry name" value="PEP_carboxykinase_GTP_N"/>
</dbReference>
<proteinExistence type="inferred from homology"/>
<dbReference type="RefSeq" id="WP_341400655.1">
    <property type="nucleotide sequence ID" value="NZ_JBBUTI010000016.1"/>
</dbReference>
<dbReference type="NCBIfam" id="NF003253">
    <property type="entry name" value="PRK04210.1"/>
    <property type="match status" value="1"/>
</dbReference>
<dbReference type="InterPro" id="IPR013035">
    <property type="entry name" value="PEP_carboxykinase_C"/>
</dbReference>
<dbReference type="Gene3D" id="3.90.228.20">
    <property type="match status" value="1"/>
</dbReference>
<dbReference type="InterPro" id="IPR035077">
    <property type="entry name" value="PEP_carboxykinase_GTP_C"/>
</dbReference>
<evidence type="ECO:0000256" key="9">
    <source>
        <dbReference type="HAMAP-Rule" id="MF_00452"/>
    </source>
</evidence>
<comment type="subcellular location">
    <subcellularLocation>
        <location evidence="9">Cytoplasm</location>
    </subcellularLocation>
</comment>
<evidence type="ECO:0000256" key="8">
    <source>
        <dbReference type="ARBA" id="ARBA00023239"/>
    </source>
</evidence>